<dbReference type="EMBL" id="BOOB01000009">
    <property type="protein sequence ID" value="GIH31041.1"/>
    <property type="molecule type" value="Genomic_DNA"/>
</dbReference>
<comment type="caution">
    <text evidence="1">The sequence shown here is derived from an EMBL/GenBank/DDBJ whole genome shotgun (WGS) entry which is preliminary data.</text>
</comment>
<reference evidence="1 2" key="1">
    <citation type="submission" date="2021-01" db="EMBL/GenBank/DDBJ databases">
        <title>Whole genome shotgun sequence of Microbispora amethystogenes NBRC 101907.</title>
        <authorList>
            <person name="Komaki H."/>
            <person name="Tamura T."/>
        </authorList>
    </citation>
    <scope>NUCLEOTIDE SEQUENCE [LARGE SCALE GENOMIC DNA]</scope>
    <source>
        <strain evidence="1 2">NBRC 101907</strain>
    </source>
</reference>
<organism evidence="1 2">
    <name type="scientific">Microbispora amethystogenes</name>
    <dbReference type="NCBI Taxonomy" id="1427754"/>
    <lineage>
        <taxon>Bacteria</taxon>
        <taxon>Bacillati</taxon>
        <taxon>Actinomycetota</taxon>
        <taxon>Actinomycetes</taxon>
        <taxon>Streptosporangiales</taxon>
        <taxon>Streptosporangiaceae</taxon>
        <taxon>Microbispora</taxon>
    </lineage>
</organism>
<evidence type="ECO:0008006" key="3">
    <source>
        <dbReference type="Google" id="ProtNLM"/>
    </source>
</evidence>
<gene>
    <name evidence="1" type="ORF">Mam01_12050</name>
</gene>
<accession>A0ABQ4F898</accession>
<dbReference type="Gene3D" id="2.60.60.30">
    <property type="entry name" value="sav2460 like domains"/>
    <property type="match status" value="1"/>
</dbReference>
<proteinExistence type="predicted"/>
<dbReference type="RefSeq" id="WP_204284419.1">
    <property type="nucleotide sequence ID" value="NZ_BAABEJ010000005.1"/>
</dbReference>
<dbReference type="Proteomes" id="UP000651728">
    <property type="component" value="Unassembled WGS sequence"/>
</dbReference>
<keyword evidence="2" id="KW-1185">Reference proteome</keyword>
<evidence type="ECO:0000313" key="1">
    <source>
        <dbReference type="EMBL" id="GIH31041.1"/>
    </source>
</evidence>
<protein>
    <recommendedName>
        <fullName evidence="3">Tellurium resistance protein</fullName>
    </recommendedName>
</protein>
<sequence>MPDAYRGPDAYTEPDDYRVVLTKEAPRISIPRGGGQMRINLDWRSSETFPVDLDLCCLWELTDGSRGCVQALGDKFRVPKDGADPVIMLDRDERWGGSGGENMIVDMAQVHQIRRILVFAHIFDGVPNWAAAGAVTTVFPVSGPPIEVALDDANPRARVCAVFMLHRVGEELGIRREMRYFSRGHRGMDAAYQWGLTYRAGRKTYH</sequence>
<evidence type="ECO:0000313" key="2">
    <source>
        <dbReference type="Proteomes" id="UP000651728"/>
    </source>
</evidence>
<name>A0ABQ4F898_9ACTN</name>